<accession>A0ABM8RHG8</accession>
<feature type="coiled-coil region" evidence="1">
    <location>
        <begin position="386"/>
        <end position="416"/>
    </location>
</feature>
<proteinExistence type="predicted"/>
<dbReference type="RefSeq" id="WP_281412687.1">
    <property type="nucleotide sequence ID" value="NZ_CAJNBJ010000016.1"/>
</dbReference>
<reference evidence="2 3" key="1">
    <citation type="submission" date="2021-02" db="EMBL/GenBank/DDBJ databases">
        <authorList>
            <person name="Han P."/>
        </authorList>
    </citation>
    <scope>NUCLEOTIDE SEQUENCE [LARGE SCALE GENOMIC DNA]</scope>
    <source>
        <strain evidence="2">Candidatus Nitrospira sp. ZN2</strain>
    </source>
</reference>
<feature type="coiled-coil region" evidence="1">
    <location>
        <begin position="322"/>
        <end position="349"/>
    </location>
</feature>
<dbReference type="SUPFAM" id="SSF52540">
    <property type="entry name" value="P-loop containing nucleoside triphosphate hydrolases"/>
    <property type="match status" value="1"/>
</dbReference>
<feature type="coiled-coil region" evidence="1">
    <location>
        <begin position="225"/>
        <end position="266"/>
    </location>
</feature>
<gene>
    <name evidence="2" type="ORF">NSPZN2_30286</name>
</gene>
<dbReference type="EMBL" id="CAJNBJ010000016">
    <property type="protein sequence ID" value="CAE6753429.1"/>
    <property type="molecule type" value="Genomic_DNA"/>
</dbReference>
<evidence type="ECO:0000313" key="3">
    <source>
        <dbReference type="Proteomes" id="UP000675880"/>
    </source>
</evidence>
<dbReference type="PANTHER" id="PTHR32182">
    <property type="entry name" value="DNA REPLICATION AND REPAIR PROTEIN RECF"/>
    <property type="match status" value="1"/>
</dbReference>
<dbReference type="PANTHER" id="PTHR32182:SF22">
    <property type="entry name" value="ATP-DEPENDENT ENDONUCLEASE, OLD FAMILY-RELATED"/>
    <property type="match status" value="1"/>
</dbReference>
<keyword evidence="3" id="KW-1185">Reference proteome</keyword>
<evidence type="ECO:0000313" key="2">
    <source>
        <dbReference type="EMBL" id="CAE6753429.1"/>
    </source>
</evidence>
<name>A0ABM8RHG8_9BACT</name>
<keyword evidence="1" id="KW-0175">Coiled coil</keyword>
<dbReference type="Proteomes" id="UP000675880">
    <property type="component" value="Unassembled WGS sequence"/>
</dbReference>
<evidence type="ECO:0008006" key="4">
    <source>
        <dbReference type="Google" id="ProtNLM"/>
    </source>
</evidence>
<sequence length="564" mass="65265">MHGFGLDEIILLSHRERRARKVKFHPNVTLIKGQNDTGKSSVIKSIFWAFGANPATVHPLWKQADISSVIRFRTNETRYSLYRYGSHFSLFSHTDELLGSFQSISNELGPHIAELFDFKLMLTEQSGDSKVPPPAFMFLPFYIDQDHGWSKNWASFEKLQQFKNWRQDLVYYHTGIRPNKWYVVNSQKKSLEAEKEKPLDRERILGEVMRSMESRMVNVNFDVDVRSYKREIDRLISKCETLRKLEQKYKSKLIDLESDRIRLEAQRDIVAQARNELDADYEYAADLDEDHIDCPTCGAGYSNSLADRFAIAQDQDRCIGLLQQLSQAHADLMKKLEQHRLTLAETSKELASVNSILTKKQGKITLKTLIENEGKKEVSSVLRSDLKDTQHQIAQIDERLRELQAIIKKLDDKERRMATVQEYRSWMRQYLQHLNVRTLPEKAYAAIDSSIKETGSDQPRALLAYFLSILQLVRSRGNTPNFPIVIDAPNQQEQDENNIRRMLELLKGKRPLNSQLVLGLVDDYGIDFGGTVVEMSEPHRALRLEEYEDLAFEMRSYTNASLLG</sequence>
<dbReference type="InterPro" id="IPR027417">
    <property type="entry name" value="P-loop_NTPase"/>
</dbReference>
<dbReference type="Gene3D" id="3.40.50.300">
    <property type="entry name" value="P-loop containing nucleotide triphosphate hydrolases"/>
    <property type="match status" value="1"/>
</dbReference>
<comment type="caution">
    <text evidence="2">The sequence shown here is derived from an EMBL/GenBank/DDBJ whole genome shotgun (WGS) entry which is preliminary data.</text>
</comment>
<organism evidence="2 3">
    <name type="scientific">Nitrospira defluvii</name>
    <dbReference type="NCBI Taxonomy" id="330214"/>
    <lineage>
        <taxon>Bacteria</taxon>
        <taxon>Pseudomonadati</taxon>
        <taxon>Nitrospirota</taxon>
        <taxon>Nitrospiria</taxon>
        <taxon>Nitrospirales</taxon>
        <taxon>Nitrospiraceae</taxon>
        <taxon>Nitrospira</taxon>
    </lineage>
</organism>
<evidence type="ECO:0000256" key="1">
    <source>
        <dbReference type="SAM" id="Coils"/>
    </source>
</evidence>
<protein>
    <recommendedName>
        <fullName evidence="4">Rad50/SbcC-type AAA domain-containing protein</fullName>
    </recommendedName>
</protein>